<feature type="transmembrane region" description="Helical" evidence="8">
    <location>
        <begin position="333"/>
        <end position="354"/>
    </location>
</feature>
<keyword evidence="4 8" id="KW-0812">Transmembrane</keyword>
<dbReference type="PROSITE" id="PS50850">
    <property type="entry name" value="MFS"/>
    <property type="match status" value="1"/>
</dbReference>
<dbReference type="Gene3D" id="1.20.1250.20">
    <property type="entry name" value="MFS general substrate transporter like domains"/>
    <property type="match status" value="1"/>
</dbReference>
<dbReference type="InterPro" id="IPR020846">
    <property type="entry name" value="MFS_dom"/>
</dbReference>
<name>A0ABR4GP61_9EURO</name>
<organism evidence="10 11">
    <name type="scientific">Aspergillus keveii</name>
    <dbReference type="NCBI Taxonomy" id="714993"/>
    <lineage>
        <taxon>Eukaryota</taxon>
        <taxon>Fungi</taxon>
        <taxon>Dikarya</taxon>
        <taxon>Ascomycota</taxon>
        <taxon>Pezizomycotina</taxon>
        <taxon>Eurotiomycetes</taxon>
        <taxon>Eurotiomycetidae</taxon>
        <taxon>Eurotiales</taxon>
        <taxon>Aspergillaceae</taxon>
        <taxon>Aspergillus</taxon>
        <taxon>Aspergillus subgen. Nidulantes</taxon>
    </lineage>
</organism>
<dbReference type="PRINTS" id="PR00171">
    <property type="entry name" value="SUGRTRNSPORT"/>
</dbReference>
<evidence type="ECO:0000259" key="9">
    <source>
        <dbReference type="PROSITE" id="PS50850"/>
    </source>
</evidence>
<evidence type="ECO:0000313" key="11">
    <source>
        <dbReference type="Proteomes" id="UP001610563"/>
    </source>
</evidence>
<reference evidence="10 11" key="1">
    <citation type="submission" date="2024-07" db="EMBL/GenBank/DDBJ databases">
        <title>Section-level genome sequencing and comparative genomics of Aspergillus sections Usti and Cavernicolus.</title>
        <authorList>
            <consortium name="Lawrence Berkeley National Laboratory"/>
            <person name="Nybo J.L."/>
            <person name="Vesth T.C."/>
            <person name="Theobald S."/>
            <person name="Frisvad J.C."/>
            <person name="Larsen T.O."/>
            <person name="Kjaerboelling I."/>
            <person name="Rothschild-Mancinelli K."/>
            <person name="Lyhne E.K."/>
            <person name="Kogle M.E."/>
            <person name="Barry K."/>
            <person name="Clum A."/>
            <person name="Na H."/>
            <person name="Ledsgaard L."/>
            <person name="Lin J."/>
            <person name="Lipzen A."/>
            <person name="Kuo A."/>
            <person name="Riley R."/>
            <person name="Mondo S."/>
            <person name="Labutti K."/>
            <person name="Haridas S."/>
            <person name="Pangalinan J."/>
            <person name="Salamov A.A."/>
            <person name="Simmons B.A."/>
            <person name="Magnuson J.K."/>
            <person name="Chen J."/>
            <person name="Drula E."/>
            <person name="Henrissat B."/>
            <person name="Wiebenga A."/>
            <person name="Lubbers R.J."/>
            <person name="Gomes A.C."/>
            <person name="Makela M.R."/>
            <person name="Stajich J."/>
            <person name="Grigoriev I.V."/>
            <person name="Mortensen U.H."/>
            <person name="De Vries R.P."/>
            <person name="Baker S.E."/>
            <person name="Andersen M.R."/>
        </authorList>
    </citation>
    <scope>NUCLEOTIDE SEQUENCE [LARGE SCALE GENOMIC DNA]</scope>
    <source>
        <strain evidence="10 11">CBS 209.92</strain>
    </source>
</reference>
<dbReference type="InterPro" id="IPR005829">
    <property type="entry name" value="Sugar_transporter_CS"/>
</dbReference>
<evidence type="ECO:0000256" key="8">
    <source>
        <dbReference type="SAM" id="Phobius"/>
    </source>
</evidence>
<feature type="transmembrane region" description="Helical" evidence="8">
    <location>
        <begin position="387"/>
        <end position="409"/>
    </location>
</feature>
<dbReference type="EMBL" id="JBFTWV010000002">
    <property type="protein sequence ID" value="KAL2800859.1"/>
    <property type="molecule type" value="Genomic_DNA"/>
</dbReference>
<sequence length="514" mass="56104">MATLEETDHKDVDKYVEDVLTPDPQESQPLATVLWESRKILFYCLCCCIGSMLWGFDVGVNTITMALPAFKMVFGYEYEGELLIDAKWNSLWTAMTSIGMILGGVVCGTLSDRWGRKAGMLMGSILSIVGVAVQYISNSAGVLLVGKILNGFAMGFFLSTGPIYVSEVAPIKIRSALIATTSFFISAGQMTAIGIGNTRFSIMNSSAYKVVFAAQWAFPGVIVLFLLILPESPRYLVRKGKLEAAAKSLKALHTDSYNIPLAISSLEQEILAEATSSQTTQNYMDCFRGPNWRRTRIACSMFLIQQFSGIALYAQALYFLGISGFNVQLSFQLALGGFGAGLAGNVISWFAMGYIGRRPMLFTGTLINLTILLTVGIAGIFATHKSAMLYIAIMINFVQLIYAPTIGAVSWSISGEISSVTLRAKTQSLCTLTNAISNWLFNFITPYLINNDQANLGGKAAFVWAALTAIAAVYVWFEVPETRDLSFAELDKAFGDRVPTRAFPRAEVLRRGSL</sequence>
<dbReference type="InterPro" id="IPR003663">
    <property type="entry name" value="Sugar/inositol_transpt"/>
</dbReference>
<feature type="transmembrane region" description="Helical" evidence="8">
    <location>
        <begin position="461"/>
        <end position="477"/>
    </location>
</feature>
<dbReference type="PANTHER" id="PTHR48022:SF33">
    <property type="entry name" value="SUGAR PERMEASE, PUTATIVE (AFU_ORTHOLOGUE AFUA_6G12040)-RELATED"/>
    <property type="match status" value="1"/>
</dbReference>
<gene>
    <name evidence="10" type="ORF">BJX66DRAFT_348768</name>
</gene>
<dbReference type="SUPFAM" id="SSF103473">
    <property type="entry name" value="MFS general substrate transporter"/>
    <property type="match status" value="1"/>
</dbReference>
<dbReference type="Proteomes" id="UP001610563">
    <property type="component" value="Unassembled WGS sequence"/>
</dbReference>
<keyword evidence="3 7" id="KW-0813">Transport</keyword>
<proteinExistence type="inferred from homology"/>
<feature type="transmembrane region" description="Helical" evidence="8">
    <location>
        <begin position="207"/>
        <end position="229"/>
    </location>
</feature>
<feature type="transmembrane region" description="Helical" evidence="8">
    <location>
        <begin position="40"/>
        <end position="70"/>
    </location>
</feature>
<comment type="similarity">
    <text evidence="2 7">Belongs to the major facilitator superfamily. Sugar transporter (TC 2.A.1.1) family.</text>
</comment>
<dbReference type="InterPro" id="IPR005828">
    <property type="entry name" value="MFS_sugar_transport-like"/>
</dbReference>
<evidence type="ECO:0000313" key="10">
    <source>
        <dbReference type="EMBL" id="KAL2800859.1"/>
    </source>
</evidence>
<feature type="domain" description="Major facilitator superfamily (MFS) profile" evidence="9">
    <location>
        <begin position="43"/>
        <end position="483"/>
    </location>
</feature>
<keyword evidence="6 8" id="KW-0472">Membrane</keyword>
<feature type="transmembrane region" description="Helical" evidence="8">
    <location>
        <begin position="118"/>
        <end position="136"/>
    </location>
</feature>
<dbReference type="Pfam" id="PF00083">
    <property type="entry name" value="Sugar_tr"/>
    <property type="match status" value="1"/>
</dbReference>
<accession>A0ABR4GP61</accession>
<evidence type="ECO:0000256" key="4">
    <source>
        <dbReference type="ARBA" id="ARBA00022692"/>
    </source>
</evidence>
<feature type="transmembrane region" description="Helical" evidence="8">
    <location>
        <begin position="297"/>
        <end position="321"/>
    </location>
</feature>
<dbReference type="PANTHER" id="PTHR48022">
    <property type="entry name" value="PLASTIDIC GLUCOSE TRANSPORTER 4"/>
    <property type="match status" value="1"/>
</dbReference>
<evidence type="ECO:0000256" key="2">
    <source>
        <dbReference type="ARBA" id="ARBA00010992"/>
    </source>
</evidence>
<dbReference type="InterPro" id="IPR036259">
    <property type="entry name" value="MFS_trans_sf"/>
</dbReference>
<feature type="transmembrane region" description="Helical" evidence="8">
    <location>
        <begin position="90"/>
        <end position="111"/>
    </location>
</feature>
<evidence type="ECO:0000256" key="6">
    <source>
        <dbReference type="ARBA" id="ARBA00023136"/>
    </source>
</evidence>
<evidence type="ECO:0000256" key="3">
    <source>
        <dbReference type="ARBA" id="ARBA00022448"/>
    </source>
</evidence>
<dbReference type="NCBIfam" id="TIGR00879">
    <property type="entry name" value="SP"/>
    <property type="match status" value="1"/>
</dbReference>
<feature type="transmembrane region" description="Helical" evidence="8">
    <location>
        <begin position="361"/>
        <end position="381"/>
    </location>
</feature>
<keyword evidence="11" id="KW-1185">Reference proteome</keyword>
<protein>
    <submittedName>
        <fullName evidence="10">General substrate transporter</fullName>
    </submittedName>
</protein>
<keyword evidence="5 8" id="KW-1133">Transmembrane helix</keyword>
<evidence type="ECO:0000256" key="1">
    <source>
        <dbReference type="ARBA" id="ARBA00004141"/>
    </source>
</evidence>
<comment type="caution">
    <text evidence="10">The sequence shown here is derived from an EMBL/GenBank/DDBJ whole genome shotgun (WGS) entry which is preliminary data.</text>
</comment>
<comment type="subcellular location">
    <subcellularLocation>
        <location evidence="1">Membrane</location>
        <topology evidence="1">Multi-pass membrane protein</topology>
    </subcellularLocation>
</comment>
<evidence type="ECO:0000256" key="7">
    <source>
        <dbReference type="RuleBase" id="RU003346"/>
    </source>
</evidence>
<feature type="transmembrane region" description="Helical" evidence="8">
    <location>
        <begin position="142"/>
        <end position="164"/>
    </location>
</feature>
<dbReference type="InterPro" id="IPR050360">
    <property type="entry name" value="MFS_Sugar_Transporters"/>
</dbReference>
<evidence type="ECO:0000256" key="5">
    <source>
        <dbReference type="ARBA" id="ARBA00022989"/>
    </source>
</evidence>
<feature type="transmembrane region" description="Helical" evidence="8">
    <location>
        <begin position="429"/>
        <end position="449"/>
    </location>
</feature>
<feature type="transmembrane region" description="Helical" evidence="8">
    <location>
        <begin position="176"/>
        <end position="195"/>
    </location>
</feature>
<dbReference type="PROSITE" id="PS00217">
    <property type="entry name" value="SUGAR_TRANSPORT_2"/>
    <property type="match status" value="1"/>
</dbReference>